<evidence type="ECO:0000313" key="5">
    <source>
        <dbReference type="Proteomes" id="UP000717328"/>
    </source>
</evidence>
<feature type="chain" id="PRO_5040444013" evidence="3">
    <location>
        <begin position="21"/>
        <end position="483"/>
    </location>
</feature>
<accession>A0A9P7GQE0</accession>
<feature type="signal peptide" evidence="3">
    <location>
        <begin position="1"/>
        <end position="20"/>
    </location>
</feature>
<keyword evidence="2" id="KW-0472">Membrane</keyword>
<feature type="region of interest" description="Disordered" evidence="1">
    <location>
        <begin position="367"/>
        <end position="420"/>
    </location>
</feature>
<feature type="transmembrane region" description="Helical" evidence="2">
    <location>
        <begin position="174"/>
        <end position="199"/>
    </location>
</feature>
<dbReference type="OrthoDB" id="2796893at2759"/>
<keyword evidence="3" id="KW-0732">Signal</keyword>
<evidence type="ECO:0000256" key="2">
    <source>
        <dbReference type="SAM" id="Phobius"/>
    </source>
</evidence>
<evidence type="ECO:0000313" key="4">
    <source>
        <dbReference type="EMBL" id="KAG5651102.1"/>
    </source>
</evidence>
<reference evidence="4" key="2">
    <citation type="submission" date="2021-10" db="EMBL/GenBank/DDBJ databases">
        <title>Phylogenomics reveals ancestral predisposition of the termite-cultivated fungus Termitomyces towards a domesticated lifestyle.</title>
        <authorList>
            <person name="Auxier B."/>
            <person name="Grum-Grzhimaylo A."/>
            <person name="Cardenas M.E."/>
            <person name="Lodge J.D."/>
            <person name="Laessoe T."/>
            <person name="Pedersen O."/>
            <person name="Smith M.E."/>
            <person name="Kuyper T.W."/>
            <person name="Franco-Molano E.A."/>
            <person name="Baroni T.J."/>
            <person name="Aanen D.K."/>
        </authorList>
    </citation>
    <scope>NUCLEOTIDE SEQUENCE</scope>
    <source>
        <strain evidence="4">D49</strain>
    </source>
</reference>
<dbReference type="Proteomes" id="UP000717328">
    <property type="component" value="Unassembled WGS sequence"/>
</dbReference>
<name>A0A9P7GQE0_9AGAR</name>
<keyword evidence="2" id="KW-0812">Transmembrane</keyword>
<reference evidence="4" key="1">
    <citation type="submission" date="2021-02" db="EMBL/GenBank/DDBJ databases">
        <authorList>
            <person name="Nieuwenhuis M."/>
            <person name="Van De Peppel L.J.J."/>
        </authorList>
    </citation>
    <scope>NUCLEOTIDE SEQUENCE</scope>
    <source>
        <strain evidence="4">D49</strain>
    </source>
</reference>
<sequence length="483" mass="50465">MITILVSLLATVLALGSVSASVLPPQTGRLNLRAYTSSAVCLSDYAWTDNSKNVSPCVLAANVLGTCAGTTWNVPPLTGGVSYSVPTVANNTANLSLGRPIISSRRAQFARDSKHQSKTGPNIKVAVGAICLTESYFPSQQVLPSDLSIPAYAAKDRSPDLVQNPSKRTSSTPVGAIVGGVIGALAIICAAAGIAFWFYRKKQLQKKDLPTTYITPLPPGHTRNMSDLSQASTMGYSPSSYDQTPISPGSAMHTHAGSIHSMSYFGSVAHSIAPAQSSVGHGSPESPGPRSYTRAQAPPSAWPAGRAREDIIVPFTLSPLPDPSNPLPHPSATHLVDRKRTDGAMIPVYDPPNLHNDASMSMLSVEDESGPSHRRMNPPAYSAIDEGSPSIRGPPPRSHKKKVSAETHRSTSLDLSGNQGGAVPLNLDAAVSPIDERTLDGIEMPAGGESVIGARTIGTDGGTLATGMSREISGPGRGQAFRS</sequence>
<dbReference type="AlphaFoldDB" id="A0A9P7GQE0"/>
<feature type="region of interest" description="Disordered" evidence="1">
    <location>
        <begin position="275"/>
        <end position="306"/>
    </location>
</feature>
<evidence type="ECO:0000256" key="3">
    <source>
        <dbReference type="SAM" id="SignalP"/>
    </source>
</evidence>
<keyword evidence="2" id="KW-1133">Transmembrane helix</keyword>
<organism evidence="4 5">
    <name type="scientific">Sphagnurus paluster</name>
    <dbReference type="NCBI Taxonomy" id="117069"/>
    <lineage>
        <taxon>Eukaryota</taxon>
        <taxon>Fungi</taxon>
        <taxon>Dikarya</taxon>
        <taxon>Basidiomycota</taxon>
        <taxon>Agaricomycotina</taxon>
        <taxon>Agaricomycetes</taxon>
        <taxon>Agaricomycetidae</taxon>
        <taxon>Agaricales</taxon>
        <taxon>Tricholomatineae</taxon>
        <taxon>Lyophyllaceae</taxon>
        <taxon>Sphagnurus</taxon>
    </lineage>
</organism>
<protein>
    <submittedName>
        <fullName evidence="4">Uncharacterized protein</fullName>
    </submittedName>
</protein>
<comment type="caution">
    <text evidence="4">The sequence shown here is derived from an EMBL/GenBank/DDBJ whole genome shotgun (WGS) entry which is preliminary data.</text>
</comment>
<proteinExistence type="predicted"/>
<gene>
    <name evidence="4" type="ORF">H0H81_009858</name>
</gene>
<keyword evidence="5" id="KW-1185">Reference proteome</keyword>
<dbReference type="EMBL" id="JABCKI010000298">
    <property type="protein sequence ID" value="KAG5651102.1"/>
    <property type="molecule type" value="Genomic_DNA"/>
</dbReference>
<feature type="region of interest" description="Disordered" evidence="1">
    <location>
        <begin position="459"/>
        <end position="483"/>
    </location>
</feature>
<evidence type="ECO:0000256" key="1">
    <source>
        <dbReference type="SAM" id="MobiDB-lite"/>
    </source>
</evidence>